<gene>
    <name evidence="8 10" type="primary">trpC</name>
    <name evidence="10" type="ORF">HBF32_11670</name>
</gene>
<dbReference type="UniPathway" id="UPA00035">
    <property type="reaction ID" value="UER00043"/>
</dbReference>
<keyword evidence="6 8" id="KW-0057">Aromatic amino acid biosynthesis</keyword>
<dbReference type="FunFam" id="3.20.20.70:FF:000024">
    <property type="entry name" value="Indole-3-glycerol phosphate synthase"/>
    <property type="match status" value="1"/>
</dbReference>
<dbReference type="Proteomes" id="UP000518878">
    <property type="component" value="Unassembled WGS sequence"/>
</dbReference>
<dbReference type="InterPro" id="IPR013798">
    <property type="entry name" value="Indole-3-glycerol_P_synth_dom"/>
</dbReference>
<dbReference type="NCBIfam" id="NF001373">
    <property type="entry name" value="PRK00278.1-6"/>
    <property type="match status" value="1"/>
</dbReference>
<dbReference type="NCBIfam" id="NF001377">
    <property type="entry name" value="PRK00278.2-4"/>
    <property type="match status" value="1"/>
</dbReference>
<dbReference type="PANTHER" id="PTHR22854">
    <property type="entry name" value="TRYPTOPHAN BIOSYNTHESIS PROTEIN"/>
    <property type="match status" value="1"/>
</dbReference>
<evidence type="ECO:0000256" key="8">
    <source>
        <dbReference type="HAMAP-Rule" id="MF_00134"/>
    </source>
</evidence>
<evidence type="ECO:0000256" key="2">
    <source>
        <dbReference type="ARBA" id="ARBA00004696"/>
    </source>
</evidence>
<dbReference type="EC" id="4.1.1.48" evidence="8"/>
<dbReference type="HAMAP" id="MF_00134_B">
    <property type="entry name" value="IGPS_B"/>
    <property type="match status" value="1"/>
</dbReference>
<protein>
    <recommendedName>
        <fullName evidence="8">Indole-3-glycerol phosphate synthase</fullName>
        <shortName evidence="8">IGPS</shortName>
        <ecNumber evidence="8">4.1.1.48</ecNumber>
    </recommendedName>
</protein>
<dbReference type="InterPro" id="IPR011060">
    <property type="entry name" value="RibuloseP-bd_barrel"/>
</dbReference>
<accession>A0A7X5QVE3</accession>
<reference evidence="10 11" key="1">
    <citation type="journal article" date="2006" name="Int. J. Syst. Evol. Microbiol.">
        <title>Dyella yeojuensis sp. nov., isolated from greenhouse soil in Korea.</title>
        <authorList>
            <person name="Kim B.Y."/>
            <person name="Weon H.Y."/>
            <person name="Lee K.H."/>
            <person name="Seok S.J."/>
            <person name="Kwon S.W."/>
            <person name="Go S.J."/>
            <person name="Stackebrandt E."/>
        </authorList>
    </citation>
    <scope>NUCLEOTIDE SEQUENCE [LARGE SCALE GENOMIC DNA]</scope>
    <source>
        <strain evidence="10 11">DSM 17673</strain>
    </source>
</reference>
<keyword evidence="4 8" id="KW-0210">Decarboxylase</keyword>
<evidence type="ECO:0000256" key="5">
    <source>
        <dbReference type="ARBA" id="ARBA00022822"/>
    </source>
</evidence>
<dbReference type="InterPro" id="IPR001468">
    <property type="entry name" value="Indole-3-GlycerolPSynthase_CS"/>
</dbReference>
<keyword evidence="5 8" id="KW-0822">Tryptophan biosynthesis</keyword>
<dbReference type="AlphaFoldDB" id="A0A7X5QVE3"/>
<dbReference type="GO" id="GO:0000162">
    <property type="term" value="P:L-tryptophan biosynthetic process"/>
    <property type="evidence" value="ECO:0007669"/>
    <property type="project" value="UniProtKB-UniRule"/>
</dbReference>
<comment type="pathway">
    <text evidence="2 8">Amino-acid biosynthesis; L-tryptophan biosynthesis; L-tryptophan from chorismate: step 4/5.</text>
</comment>
<evidence type="ECO:0000256" key="1">
    <source>
        <dbReference type="ARBA" id="ARBA00001633"/>
    </source>
</evidence>
<evidence type="ECO:0000256" key="6">
    <source>
        <dbReference type="ARBA" id="ARBA00023141"/>
    </source>
</evidence>
<dbReference type="PROSITE" id="PS00614">
    <property type="entry name" value="IGPS"/>
    <property type="match status" value="1"/>
</dbReference>
<dbReference type="PANTHER" id="PTHR22854:SF2">
    <property type="entry name" value="INDOLE-3-GLYCEROL-PHOSPHATE SYNTHASE"/>
    <property type="match status" value="1"/>
</dbReference>
<dbReference type="Gene3D" id="3.20.20.70">
    <property type="entry name" value="Aldolase class I"/>
    <property type="match status" value="1"/>
</dbReference>
<name>A0A7X5QVE3_9GAMM</name>
<keyword evidence="3 8" id="KW-0028">Amino-acid biosynthesis</keyword>
<organism evidence="10 11">
    <name type="scientific">Luteibacter yeojuensis</name>
    <dbReference type="NCBI Taxonomy" id="345309"/>
    <lineage>
        <taxon>Bacteria</taxon>
        <taxon>Pseudomonadati</taxon>
        <taxon>Pseudomonadota</taxon>
        <taxon>Gammaproteobacteria</taxon>
        <taxon>Lysobacterales</taxon>
        <taxon>Rhodanobacteraceae</taxon>
        <taxon>Luteibacter</taxon>
    </lineage>
</organism>
<dbReference type="Pfam" id="PF00218">
    <property type="entry name" value="IGPS"/>
    <property type="match status" value="1"/>
</dbReference>
<comment type="similarity">
    <text evidence="8">Belongs to the TrpC family.</text>
</comment>
<keyword evidence="7 8" id="KW-0456">Lyase</keyword>
<evidence type="ECO:0000256" key="7">
    <source>
        <dbReference type="ARBA" id="ARBA00023239"/>
    </source>
</evidence>
<evidence type="ECO:0000313" key="11">
    <source>
        <dbReference type="Proteomes" id="UP000518878"/>
    </source>
</evidence>
<proteinExistence type="inferred from homology"/>
<dbReference type="RefSeq" id="WP_166699785.1">
    <property type="nucleotide sequence ID" value="NZ_JAAQTL010000001.1"/>
</dbReference>
<feature type="domain" description="Indole-3-glycerol phosphate synthase" evidence="9">
    <location>
        <begin position="5"/>
        <end position="271"/>
    </location>
</feature>
<dbReference type="CDD" id="cd00331">
    <property type="entry name" value="IGPS"/>
    <property type="match status" value="1"/>
</dbReference>
<evidence type="ECO:0000313" key="10">
    <source>
        <dbReference type="EMBL" id="NID16118.1"/>
    </source>
</evidence>
<dbReference type="GO" id="GO:0004425">
    <property type="term" value="F:indole-3-glycerol-phosphate synthase activity"/>
    <property type="evidence" value="ECO:0007669"/>
    <property type="project" value="UniProtKB-UniRule"/>
</dbReference>
<evidence type="ECO:0000256" key="4">
    <source>
        <dbReference type="ARBA" id="ARBA00022793"/>
    </source>
</evidence>
<evidence type="ECO:0000256" key="3">
    <source>
        <dbReference type="ARBA" id="ARBA00022605"/>
    </source>
</evidence>
<dbReference type="GO" id="GO:0004640">
    <property type="term" value="F:phosphoribosylanthranilate isomerase activity"/>
    <property type="evidence" value="ECO:0007669"/>
    <property type="project" value="TreeGrafter"/>
</dbReference>
<comment type="caution">
    <text evidence="10">The sequence shown here is derived from an EMBL/GenBank/DDBJ whole genome shotgun (WGS) entry which is preliminary data.</text>
</comment>
<dbReference type="SUPFAM" id="SSF51366">
    <property type="entry name" value="Ribulose-phoshate binding barrel"/>
    <property type="match status" value="1"/>
</dbReference>
<dbReference type="EMBL" id="JAAQTL010000001">
    <property type="protein sequence ID" value="NID16118.1"/>
    <property type="molecule type" value="Genomic_DNA"/>
</dbReference>
<sequence length="283" mass="31179">MSDILHRILDRKVQEIAERSRKRTLDDLAARIADLEPTRGFVAAIDARLHDGDPAVIAEIKKASPSKGLIREDFDPAIIARSYERGGATCLSVLTDADFFQGHEDFVSQARAACSLPILRKDFIIDEYQVYEARTIGADCILLIVAAFAQKEPDGDRVYDESRLTELSLLAAELDLDVLMEVHNEEELEIALGTPAPLIGVNNRNLRTFETSLGTSLRLKDRVGPETAIVAESGIHTVEDVRKLREAGIHTFLVGEAFMRAADPGAELQKLFGVRPHSAAHKS</sequence>
<keyword evidence="11" id="KW-1185">Reference proteome</keyword>
<comment type="catalytic activity">
    <reaction evidence="1 8">
        <text>1-(2-carboxyphenylamino)-1-deoxy-D-ribulose 5-phosphate + H(+) = (1S,2R)-1-C-(indol-3-yl)glycerol 3-phosphate + CO2 + H2O</text>
        <dbReference type="Rhea" id="RHEA:23476"/>
        <dbReference type="ChEBI" id="CHEBI:15377"/>
        <dbReference type="ChEBI" id="CHEBI:15378"/>
        <dbReference type="ChEBI" id="CHEBI:16526"/>
        <dbReference type="ChEBI" id="CHEBI:58613"/>
        <dbReference type="ChEBI" id="CHEBI:58866"/>
        <dbReference type="EC" id="4.1.1.48"/>
    </reaction>
</comment>
<dbReference type="InterPro" id="IPR045186">
    <property type="entry name" value="Indole-3-glycerol_P_synth"/>
</dbReference>
<evidence type="ECO:0000259" key="9">
    <source>
        <dbReference type="Pfam" id="PF00218"/>
    </source>
</evidence>
<dbReference type="InterPro" id="IPR013785">
    <property type="entry name" value="Aldolase_TIM"/>
</dbReference>